<proteinExistence type="predicted"/>
<dbReference type="AlphaFoldDB" id="A0ABD3JN30"/>
<dbReference type="SMART" id="SM00248">
    <property type="entry name" value="ANK"/>
    <property type="match status" value="4"/>
</dbReference>
<dbReference type="PANTHER" id="PTHR24128">
    <property type="entry name" value="HOMEOBOX PROTEIN WARIAI"/>
    <property type="match status" value="1"/>
</dbReference>
<keyword evidence="1" id="KW-0812">Transmembrane</keyword>
<dbReference type="Pfam" id="PF13962">
    <property type="entry name" value="PGG"/>
    <property type="match status" value="1"/>
</dbReference>
<dbReference type="EMBL" id="JBJKBG010000008">
    <property type="protein sequence ID" value="KAL3729035.1"/>
    <property type="molecule type" value="Genomic_DNA"/>
</dbReference>
<evidence type="ECO:0000313" key="4">
    <source>
        <dbReference type="Proteomes" id="UP001634007"/>
    </source>
</evidence>
<dbReference type="SUPFAM" id="SSF48403">
    <property type="entry name" value="Ankyrin repeat"/>
    <property type="match status" value="1"/>
</dbReference>
<comment type="caution">
    <text evidence="3">The sequence shown here is derived from an EMBL/GenBank/DDBJ whole genome shotgun (WGS) entry which is preliminary data.</text>
</comment>
<dbReference type="InterPro" id="IPR026961">
    <property type="entry name" value="PGG_dom"/>
</dbReference>
<keyword evidence="1" id="KW-1133">Transmembrane helix</keyword>
<gene>
    <name evidence="3" type="ORF">ACJRO7_033607</name>
</gene>
<feature type="transmembrane region" description="Helical" evidence="1">
    <location>
        <begin position="346"/>
        <end position="368"/>
    </location>
</feature>
<feature type="transmembrane region" description="Helical" evidence="1">
    <location>
        <begin position="404"/>
        <end position="427"/>
    </location>
</feature>
<dbReference type="Gene3D" id="1.25.40.20">
    <property type="entry name" value="Ankyrin repeat-containing domain"/>
    <property type="match status" value="1"/>
</dbReference>
<dbReference type="InterPro" id="IPR002110">
    <property type="entry name" value="Ankyrin_rpt"/>
</dbReference>
<dbReference type="Pfam" id="PF13857">
    <property type="entry name" value="Ank_5"/>
    <property type="match status" value="1"/>
</dbReference>
<dbReference type="PANTHER" id="PTHR24128:SF24">
    <property type="entry name" value="ANKYRIN REPEAT PROTEIN"/>
    <property type="match status" value="1"/>
</dbReference>
<keyword evidence="1" id="KW-0472">Membrane</keyword>
<dbReference type="InterPro" id="IPR036770">
    <property type="entry name" value="Ankyrin_rpt-contain_sf"/>
</dbReference>
<reference evidence="3 4" key="1">
    <citation type="submission" date="2024-11" db="EMBL/GenBank/DDBJ databases">
        <title>Chromosome-level genome assembly of Eucalyptus globulus Labill. provides insights into its genome evolution.</title>
        <authorList>
            <person name="Li X."/>
        </authorList>
    </citation>
    <scope>NUCLEOTIDE SEQUENCE [LARGE SCALE GENOMIC DNA]</scope>
    <source>
        <strain evidence="3">CL2024</strain>
        <tissue evidence="3">Fresh tender leaves</tissue>
    </source>
</reference>
<feature type="domain" description="PGG" evidence="2">
    <location>
        <begin position="283"/>
        <end position="372"/>
    </location>
</feature>
<evidence type="ECO:0000313" key="3">
    <source>
        <dbReference type="EMBL" id="KAL3729035.1"/>
    </source>
</evidence>
<keyword evidence="4" id="KW-1185">Reference proteome</keyword>
<dbReference type="Proteomes" id="UP001634007">
    <property type="component" value="Unassembled WGS sequence"/>
</dbReference>
<protein>
    <recommendedName>
        <fullName evidence="2">PGG domain-containing protein</fullName>
    </recommendedName>
</protein>
<evidence type="ECO:0000256" key="1">
    <source>
        <dbReference type="SAM" id="Phobius"/>
    </source>
</evidence>
<feature type="transmembrane region" description="Helical" evidence="1">
    <location>
        <begin position="375"/>
        <end position="392"/>
    </location>
</feature>
<organism evidence="3 4">
    <name type="scientific">Eucalyptus globulus</name>
    <name type="common">Tasmanian blue gum</name>
    <dbReference type="NCBI Taxonomy" id="34317"/>
    <lineage>
        <taxon>Eukaryota</taxon>
        <taxon>Viridiplantae</taxon>
        <taxon>Streptophyta</taxon>
        <taxon>Embryophyta</taxon>
        <taxon>Tracheophyta</taxon>
        <taxon>Spermatophyta</taxon>
        <taxon>Magnoliopsida</taxon>
        <taxon>eudicotyledons</taxon>
        <taxon>Gunneridae</taxon>
        <taxon>Pentapetalae</taxon>
        <taxon>rosids</taxon>
        <taxon>malvids</taxon>
        <taxon>Myrtales</taxon>
        <taxon>Myrtaceae</taxon>
        <taxon>Myrtoideae</taxon>
        <taxon>Eucalypteae</taxon>
        <taxon>Eucalyptus</taxon>
    </lineage>
</organism>
<name>A0ABD3JN30_EUCGL</name>
<accession>A0ABD3JN30</accession>
<evidence type="ECO:0000259" key="2">
    <source>
        <dbReference type="Pfam" id="PF13962"/>
    </source>
</evidence>
<sequence length="450" mass="49744">MAELLQGEGEDPGMRMYYAQLAEDPHILEPRNEMPYANTLLHEYAGAGETLVAMEIATLRPSLARRLNNSGLSPMHLALQNRDDLALRDRLDKTVRALMTVDVDLIRVKGRGRLTPLHYAAKIDADELLAEFLSACQSSIEDLTSRCETAVHVAVKHGSSRSVKVLVGWLVRVKMEEILNWKDEDGNTVLHIATRRNRPQVIKSLIGRVNVNAKNFGGFTALDLCDPSHDSNEVRRILRNANAKETSDPRRVTTLSDHLSQELGFSELQDRFFNVLGNGSNTKSPRDMILVVAGLVVAATYQAVLSPPGGYWQDNYSPSTNMTTATAGSEVGPHSAGEMIMSGTSLYLFLGYNTVAFLTSACTILVILLGLPSTLMLRLSVSFLLMNYYTSLISSFPSVTQRDAYPFVAILGYILVVAGFWVPEYMFSQHDKRHRLIDTPKRSVGNSVIG</sequence>